<dbReference type="InterPro" id="IPR016215">
    <property type="entry name" value="NTA_MOA"/>
</dbReference>
<feature type="binding site" evidence="6">
    <location>
        <position position="58"/>
    </location>
    <ligand>
        <name>FMN</name>
        <dbReference type="ChEBI" id="CHEBI:58210"/>
    </ligand>
</feature>
<dbReference type="NCBIfam" id="TIGR03860">
    <property type="entry name" value="FMN_nitrolo"/>
    <property type="match status" value="1"/>
</dbReference>
<feature type="binding site" evidence="6">
    <location>
        <position position="144"/>
    </location>
    <ligand>
        <name>FMN</name>
        <dbReference type="ChEBI" id="CHEBI:58210"/>
    </ligand>
</feature>
<feature type="binding site" evidence="6">
    <location>
        <position position="148"/>
    </location>
    <ligand>
        <name>FMN</name>
        <dbReference type="ChEBI" id="CHEBI:58210"/>
    </ligand>
</feature>
<proteinExistence type="inferred from homology"/>
<dbReference type="InterPro" id="IPR011251">
    <property type="entry name" value="Luciferase-like_dom"/>
</dbReference>
<dbReference type="InterPro" id="IPR051260">
    <property type="entry name" value="Diverse_substr_monoxygenases"/>
</dbReference>
<dbReference type="GO" id="GO:0004497">
    <property type="term" value="F:monooxygenase activity"/>
    <property type="evidence" value="ECO:0007669"/>
    <property type="project" value="UniProtKB-KW"/>
</dbReference>
<organism evidence="8 9">
    <name type="scientific">Sphingomonas chungangi</name>
    <dbReference type="NCBI Taxonomy" id="2683589"/>
    <lineage>
        <taxon>Bacteria</taxon>
        <taxon>Pseudomonadati</taxon>
        <taxon>Pseudomonadota</taxon>
        <taxon>Alphaproteobacteria</taxon>
        <taxon>Sphingomonadales</taxon>
        <taxon>Sphingomonadaceae</taxon>
        <taxon>Sphingomonas</taxon>
    </lineage>
</organism>
<feature type="binding site" evidence="6">
    <location>
        <position position="94"/>
    </location>
    <ligand>
        <name>FMN</name>
        <dbReference type="ChEBI" id="CHEBI:58210"/>
    </ligand>
</feature>
<keyword evidence="2 6" id="KW-0288">FMN</keyword>
<name>A0A838L6K5_9SPHN</name>
<evidence type="ECO:0000256" key="3">
    <source>
        <dbReference type="ARBA" id="ARBA00023002"/>
    </source>
</evidence>
<evidence type="ECO:0000313" key="9">
    <source>
        <dbReference type="Proteomes" id="UP000570166"/>
    </source>
</evidence>
<reference evidence="8 9" key="1">
    <citation type="submission" date="2020-07" db="EMBL/GenBank/DDBJ databases">
        <authorList>
            <person name="Sun Q."/>
        </authorList>
    </citation>
    <scope>NUCLEOTIDE SEQUENCE [LARGE SCALE GENOMIC DNA]</scope>
    <source>
        <strain evidence="8 9">CGMCC 1.13654</strain>
    </source>
</reference>
<dbReference type="RefSeq" id="WP_160366571.1">
    <property type="nucleotide sequence ID" value="NZ_JACEIB010000007.1"/>
</dbReference>
<dbReference type="PIRSF" id="PIRSF000337">
    <property type="entry name" value="NTA_MOA"/>
    <property type="match status" value="1"/>
</dbReference>
<feature type="binding site" evidence="6">
    <location>
        <position position="218"/>
    </location>
    <ligand>
        <name>FMN</name>
        <dbReference type="ChEBI" id="CHEBI:58210"/>
    </ligand>
</feature>
<dbReference type="Proteomes" id="UP000570166">
    <property type="component" value="Unassembled WGS sequence"/>
</dbReference>
<evidence type="ECO:0000256" key="5">
    <source>
        <dbReference type="ARBA" id="ARBA00033748"/>
    </source>
</evidence>
<feature type="domain" description="Luciferase-like" evidence="7">
    <location>
        <begin position="7"/>
        <end position="385"/>
    </location>
</feature>
<dbReference type="EC" id="1.14.-.-" evidence="8"/>
<keyword evidence="1 6" id="KW-0285">Flavoprotein</keyword>
<dbReference type="AlphaFoldDB" id="A0A838L6K5"/>
<dbReference type="PANTHER" id="PTHR30011">
    <property type="entry name" value="ALKANESULFONATE MONOOXYGENASE-RELATED"/>
    <property type="match status" value="1"/>
</dbReference>
<evidence type="ECO:0000259" key="7">
    <source>
        <dbReference type="Pfam" id="PF00296"/>
    </source>
</evidence>
<protein>
    <submittedName>
        <fullName evidence="8">NtaA/DmoA family FMN-dependent monooxygenase</fullName>
        <ecNumber evidence="8">1.14.-.-</ecNumber>
    </submittedName>
</protein>
<evidence type="ECO:0000313" key="8">
    <source>
        <dbReference type="EMBL" id="MBA2934794.1"/>
    </source>
</evidence>
<evidence type="ECO:0000256" key="6">
    <source>
        <dbReference type="PIRSR" id="PIRSR000337-1"/>
    </source>
</evidence>
<comment type="caution">
    <text evidence="8">The sequence shown here is derived from an EMBL/GenBank/DDBJ whole genome shotgun (WGS) entry which is preliminary data.</text>
</comment>
<dbReference type="SUPFAM" id="SSF51679">
    <property type="entry name" value="Bacterial luciferase-like"/>
    <property type="match status" value="1"/>
</dbReference>
<keyword evidence="9" id="KW-1185">Reference proteome</keyword>
<keyword evidence="3 8" id="KW-0560">Oxidoreductase</keyword>
<keyword evidence="4 8" id="KW-0503">Monooxygenase</keyword>
<comment type="similarity">
    <text evidence="5">Belongs to the NtaA/SnaA/DszA monooxygenase family.</text>
</comment>
<evidence type="ECO:0000256" key="2">
    <source>
        <dbReference type="ARBA" id="ARBA00022643"/>
    </source>
</evidence>
<dbReference type="PANTHER" id="PTHR30011:SF16">
    <property type="entry name" value="C2H2 FINGER DOMAIN TRANSCRIPTION FACTOR (EUROFUNG)-RELATED"/>
    <property type="match status" value="1"/>
</dbReference>
<dbReference type="Pfam" id="PF00296">
    <property type="entry name" value="Bac_luciferase"/>
    <property type="match status" value="1"/>
</dbReference>
<accession>A0A838L6K5</accession>
<gene>
    <name evidence="8" type="ORF">HZF05_11870</name>
</gene>
<dbReference type="Gene3D" id="3.20.20.30">
    <property type="entry name" value="Luciferase-like domain"/>
    <property type="match status" value="1"/>
</dbReference>
<dbReference type="GO" id="GO:0016705">
    <property type="term" value="F:oxidoreductase activity, acting on paired donors, with incorporation or reduction of molecular oxygen"/>
    <property type="evidence" value="ECO:0007669"/>
    <property type="project" value="InterPro"/>
</dbReference>
<evidence type="ECO:0000256" key="1">
    <source>
        <dbReference type="ARBA" id="ARBA00022630"/>
    </source>
</evidence>
<dbReference type="InterPro" id="IPR036661">
    <property type="entry name" value="Luciferase-like_sf"/>
</dbReference>
<sequence length="433" mass="48789">MFHLAWFTNPRAHGWTANGADRWAGNDVKPERWQTLSFLKDMVRQLEAACFDFIMIEDHVVLSNDKQNLEPRVDPMIVMPVLAEATSKLGIIGTFSSSFYPPFLLARQINSVDLISNGRAGWNVVTSSEDWAAQAFGRDKQPPHDERYAIADEMLDLVKQLWDAWEPDAVEMSAESGRYVDPGKFREFKFEGKYHKSIGPLNVMRSPQGRPAICQAGSSPAGRDFAAKHSDVILCSTFGQNSVQALKDFREDIRARVVKHGRDPDDVKVMFLISPVLGDTEEAAQRRYDEIVGMTPTILAQRLGRLTLHTDMDWTKFDLDAPFPDIDPAQVTQGFQGMIASLKAFSKGKTLRQTLAEQETTSLKLIGTPEQIADQMEAAIDEIGGDGFLMHARPLTRRYLAEILDGLVPILQRRSLVRSSYRTEHLRAHLREF</sequence>
<dbReference type="EMBL" id="JACEIB010000007">
    <property type="protein sequence ID" value="MBA2934794.1"/>
    <property type="molecule type" value="Genomic_DNA"/>
</dbReference>
<feature type="binding site" evidence="6">
    <location>
        <position position="219"/>
    </location>
    <ligand>
        <name>FMN</name>
        <dbReference type="ChEBI" id="CHEBI:58210"/>
    </ligand>
</feature>
<evidence type="ECO:0000256" key="4">
    <source>
        <dbReference type="ARBA" id="ARBA00023033"/>
    </source>
</evidence>